<gene>
    <name evidence="3" type="ORF">GCM10010260_55850</name>
</gene>
<reference evidence="3" key="1">
    <citation type="journal article" date="2014" name="Int. J. Syst. Evol. Microbiol.">
        <title>Complete genome sequence of Corynebacterium casei LMG S-19264T (=DSM 44701T), isolated from a smear-ripened cheese.</title>
        <authorList>
            <consortium name="US DOE Joint Genome Institute (JGI-PGF)"/>
            <person name="Walter F."/>
            <person name="Albersmeier A."/>
            <person name="Kalinowski J."/>
            <person name="Ruckert C."/>
        </authorList>
    </citation>
    <scope>NUCLEOTIDE SEQUENCE</scope>
    <source>
        <strain evidence="3">JCM 4369</strain>
    </source>
</reference>
<dbReference type="Proteomes" id="UP000618795">
    <property type="component" value="Unassembled WGS sequence"/>
</dbReference>
<evidence type="ECO:0000256" key="1">
    <source>
        <dbReference type="SAM" id="MobiDB-lite"/>
    </source>
</evidence>
<evidence type="ECO:0000313" key="3">
    <source>
        <dbReference type="EMBL" id="GGV10096.1"/>
    </source>
</evidence>
<feature type="compositionally biased region" description="Low complexity" evidence="1">
    <location>
        <begin position="35"/>
        <end position="52"/>
    </location>
</feature>
<keyword evidence="4" id="KW-1185">Reference proteome</keyword>
<protein>
    <recommendedName>
        <fullName evidence="5">Secreted protein</fullName>
    </recommendedName>
</protein>
<evidence type="ECO:0008006" key="5">
    <source>
        <dbReference type="Google" id="ProtNLM"/>
    </source>
</evidence>
<feature type="chain" id="PRO_5037640751" description="Secreted protein" evidence="2">
    <location>
        <begin position="25"/>
        <end position="89"/>
    </location>
</feature>
<accession>A0A918IG93</accession>
<sequence length="89" mass="8298">MEMTKSLRIAAVTLLAVGGLGVCAADVSAAAARAGSAPAGGPAAAPARIPAPLTGDNPDRSSAGGVLGSPADPIGFGPLNVAVPALGLL</sequence>
<organism evidence="3 4">
    <name type="scientific">Streptomyces filipinensis</name>
    <dbReference type="NCBI Taxonomy" id="66887"/>
    <lineage>
        <taxon>Bacteria</taxon>
        <taxon>Bacillati</taxon>
        <taxon>Actinomycetota</taxon>
        <taxon>Actinomycetes</taxon>
        <taxon>Kitasatosporales</taxon>
        <taxon>Streptomycetaceae</taxon>
        <taxon>Streptomyces</taxon>
    </lineage>
</organism>
<feature type="signal peptide" evidence="2">
    <location>
        <begin position="1"/>
        <end position="24"/>
    </location>
</feature>
<dbReference type="AlphaFoldDB" id="A0A918IG93"/>
<name>A0A918IG93_9ACTN</name>
<dbReference type="EMBL" id="BMTD01000013">
    <property type="protein sequence ID" value="GGV10096.1"/>
    <property type="molecule type" value="Genomic_DNA"/>
</dbReference>
<reference evidence="3" key="2">
    <citation type="submission" date="2020-09" db="EMBL/GenBank/DDBJ databases">
        <authorList>
            <person name="Sun Q."/>
            <person name="Ohkuma M."/>
        </authorList>
    </citation>
    <scope>NUCLEOTIDE SEQUENCE</scope>
    <source>
        <strain evidence="3">JCM 4369</strain>
    </source>
</reference>
<comment type="caution">
    <text evidence="3">The sequence shown here is derived from an EMBL/GenBank/DDBJ whole genome shotgun (WGS) entry which is preliminary data.</text>
</comment>
<evidence type="ECO:0000313" key="4">
    <source>
        <dbReference type="Proteomes" id="UP000618795"/>
    </source>
</evidence>
<proteinExistence type="predicted"/>
<feature type="region of interest" description="Disordered" evidence="1">
    <location>
        <begin position="35"/>
        <end position="66"/>
    </location>
</feature>
<evidence type="ECO:0000256" key="2">
    <source>
        <dbReference type="SAM" id="SignalP"/>
    </source>
</evidence>
<keyword evidence="2" id="KW-0732">Signal</keyword>